<feature type="non-terminal residue" evidence="1">
    <location>
        <position position="36"/>
    </location>
</feature>
<evidence type="ECO:0008006" key="2">
    <source>
        <dbReference type="Google" id="ProtNLM"/>
    </source>
</evidence>
<dbReference type="EMBL" id="UINC01197382">
    <property type="protein sequence ID" value="SVE14841.1"/>
    <property type="molecule type" value="Genomic_DNA"/>
</dbReference>
<reference evidence="1" key="1">
    <citation type="submission" date="2018-05" db="EMBL/GenBank/DDBJ databases">
        <authorList>
            <person name="Lanie J.A."/>
            <person name="Ng W.-L."/>
            <person name="Kazmierczak K.M."/>
            <person name="Andrzejewski T.M."/>
            <person name="Davidsen T.M."/>
            <person name="Wayne K.J."/>
            <person name="Tettelin H."/>
            <person name="Glass J.I."/>
            <person name="Rusch D."/>
            <person name="Podicherti R."/>
            <person name="Tsui H.-C.T."/>
            <person name="Winkler M.E."/>
        </authorList>
    </citation>
    <scope>NUCLEOTIDE SEQUENCE</scope>
</reference>
<dbReference type="AlphaFoldDB" id="A0A383B4L1"/>
<organism evidence="1">
    <name type="scientific">marine metagenome</name>
    <dbReference type="NCBI Taxonomy" id="408172"/>
    <lineage>
        <taxon>unclassified sequences</taxon>
        <taxon>metagenomes</taxon>
        <taxon>ecological metagenomes</taxon>
    </lineage>
</organism>
<proteinExistence type="predicted"/>
<protein>
    <recommendedName>
        <fullName evidence="2">NAD-dependent epimerase/dehydratase domain-containing protein</fullName>
    </recommendedName>
</protein>
<sequence>MFDLTNKIVLIVGGRGYLGRDFCQALRSQNASVISA</sequence>
<name>A0A383B4L1_9ZZZZ</name>
<dbReference type="InterPro" id="IPR036291">
    <property type="entry name" value="NAD(P)-bd_dom_sf"/>
</dbReference>
<evidence type="ECO:0000313" key="1">
    <source>
        <dbReference type="EMBL" id="SVE14841.1"/>
    </source>
</evidence>
<accession>A0A383B4L1</accession>
<gene>
    <name evidence="1" type="ORF">METZ01_LOCUS467695</name>
</gene>
<dbReference type="SUPFAM" id="SSF51735">
    <property type="entry name" value="NAD(P)-binding Rossmann-fold domains"/>
    <property type="match status" value="1"/>
</dbReference>